<reference evidence="1 2" key="2">
    <citation type="submission" date="2018-11" db="EMBL/GenBank/DDBJ databases">
        <authorList>
            <consortium name="Pathogen Informatics"/>
        </authorList>
    </citation>
    <scope>NUCLEOTIDE SEQUENCE [LARGE SCALE GENOMIC DNA]</scope>
</reference>
<evidence type="ECO:0000313" key="3">
    <source>
        <dbReference type="WBParaSite" id="OFLC_0000644701-mRNA-1"/>
    </source>
</evidence>
<evidence type="ECO:0000313" key="1">
    <source>
        <dbReference type="EMBL" id="VDO46576.1"/>
    </source>
</evidence>
<gene>
    <name evidence="1" type="ORF">OFLC_LOCUS6450</name>
</gene>
<dbReference type="EMBL" id="UZAJ01006136">
    <property type="protein sequence ID" value="VDO46576.1"/>
    <property type="molecule type" value="Genomic_DNA"/>
</dbReference>
<evidence type="ECO:0000313" key="2">
    <source>
        <dbReference type="Proteomes" id="UP000267606"/>
    </source>
</evidence>
<reference evidence="3" key="1">
    <citation type="submission" date="2016-06" db="UniProtKB">
        <authorList>
            <consortium name="WormBaseParasite"/>
        </authorList>
    </citation>
    <scope>IDENTIFICATION</scope>
</reference>
<keyword evidence="2" id="KW-1185">Reference proteome</keyword>
<sequence>MCLNNSGIFTLAELSAADDDNVGMLYDIPMPEPLFHSNELNNQGSTSECLNDEVHTAVEQSYIESSSLSSRRSEIFTAALRNDSSFLTNRVDTVGFNINFRTIPCLRIKRNEQPQIVELKQLATTNLQKRIAEVVNRCGDLVKTQLPNCDNRKIAECIRTLNPRKLSKKDALWFDVCYLVAQREWFVLRVKLAKLTNEKLDKNKIIKVLGRQPK</sequence>
<accession>A0A183HG36</accession>
<dbReference type="AlphaFoldDB" id="A0A183HG36"/>
<organism evidence="3">
    <name type="scientific">Onchocerca flexuosa</name>
    <dbReference type="NCBI Taxonomy" id="387005"/>
    <lineage>
        <taxon>Eukaryota</taxon>
        <taxon>Metazoa</taxon>
        <taxon>Ecdysozoa</taxon>
        <taxon>Nematoda</taxon>
        <taxon>Chromadorea</taxon>
        <taxon>Rhabditida</taxon>
        <taxon>Spirurina</taxon>
        <taxon>Spiruromorpha</taxon>
        <taxon>Filarioidea</taxon>
        <taxon>Onchocercidae</taxon>
        <taxon>Onchocerca</taxon>
    </lineage>
</organism>
<dbReference type="Proteomes" id="UP000267606">
    <property type="component" value="Unassembled WGS sequence"/>
</dbReference>
<name>A0A183HG36_9BILA</name>
<dbReference type="WBParaSite" id="OFLC_0000644701-mRNA-1">
    <property type="protein sequence ID" value="OFLC_0000644701-mRNA-1"/>
    <property type="gene ID" value="OFLC_0000644701"/>
</dbReference>
<protein>
    <submittedName>
        <fullName evidence="3">Ras-associating domain-containing protein</fullName>
    </submittedName>
</protein>
<proteinExistence type="predicted"/>